<dbReference type="PANTHER" id="PTHR48081:SF6">
    <property type="entry name" value="PEPTIDASE S9 PROLYL OLIGOPEPTIDASE CATALYTIC DOMAIN-CONTAINING PROTEIN"/>
    <property type="match status" value="1"/>
</dbReference>
<dbReference type="Pfam" id="PF01738">
    <property type="entry name" value="DLH"/>
    <property type="match status" value="1"/>
</dbReference>
<evidence type="ECO:0000313" key="4">
    <source>
        <dbReference type="EMBL" id="MBB4097600.1"/>
    </source>
</evidence>
<organism evidence="4 5">
    <name type="scientific">Sphingomonas kyeonggiensis</name>
    <dbReference type="NCBI Taxonomy" id="1268553"/>
    <lineage>
        <taxon>Bacteria</taxon>
        <taxon>Pseudomonadati</taxon>
        <taxon>Pseudomonadota</taxon>
        <taxon>Alphaproteobacteria</taxon>
        <taxon>Sphingomonadales</taxon>
        <taxon>Sphingomonadaceae</taxon>
        <taxon>Sphingomonas</taxon>
    </lineage>
</organism>
<protein>
    <submittedName>
        <fullName evidence="4">Acetyl esterase/lipase</fullName>
    </submittedName>
</protein>
<dbReference type="GO" id="GO:0016787">
    <property type="term" value="F:hydrolase activity"/>
    <property type="evidence" value="ECO:0007669"/>
    <property type="project" value="UniProtKB-KW"/>
</dbReference>
<dbReference type="InterPro" id="IPR029058">
    <property type="entry name" value="AB_hydrolase_fold"/>
</dbReference>
<dbReference type="EMBL" id="JACIEH010000001">
    <property type="protein sequence ID" value="MBB4097600.1"/>
    <property type="molecule type" value="Genomic_DNA"/>
</dbReference>
<keyword evidence="2" id="KW-0732">Signal</keyword>
<keyword evidence="1" id="KW-0378">Hydrolase</keyword>
<dbReference type="AlphaFoldDB" id="A0A7W6JQD8"/>
<dbReference type="PANTHER" id="PTHR48081">
    <property type="entry name" value="AB HYDROLASE SUPERFAMILY PROTEIN C4A8.06C"/>
    <property type="match status" value="1"/>
</dbReference>
<dbReference type="RefSeq" id="WP_183995360.1">
    <property type="nucleotide sequence ID" value="NZ_JACIEH010000001.1"/>
</dbReference>
<evidence type="ECO:0000259" key="3">
    <source>
        <dbReference type="Pfam" id="PF01738"/>
    </source>
</evidence>
<reference evidence="4 5" key="1">
    <citation type="submission" date="2020-08" db="EMBL/GenBank/DDBJ databases">
        <title>Genomic Encyclopedia of Type Strains, Phase IV (KMG-IV): sequencing the most valuable type-strain genomes for metagenomic binning, comparative biology and taxonomic classification.</title>
        <authorList>
            <person name="Goeker M."/>
        </authorList>
    </citation>
    <scope>NUCLEOTIDE SEQUENCE [LARGE SCALE GENOMIC DNA]</scope>
    <source>
        <strain evidence="4 5">DSM 101806</strain>
    </source>
</reference>
<feature type="signal peptide" evidence="2">
    <location>
        <begin position="1"/>
        <end position="21"/>
    </location>
</feature>
<comment type="caution">
    <text evidence="4">The sequence shown here is derived from an EMBL/GenBank/DDBJ whole genome shotgun (WGS) entry which is preliminary data.</text>
</comment>
<dbReference type="PROSITE" id="PS51257">
    <property type="entry name" value="PROKAR_LIPOPROTEIN"/>
    <property type="match status" value="1"/>
</dbReference>
<accession>A0A7W6JQD8</accession>
<feature type="domain" description="Dienelactone hydrolase" evidence="3">
    <location>
        <begin position="154"/>
        <end position="266"/>
    </location>
</feature>
<dbReference type="InterPro" id="IPR002925">
    <property type="entry name" value="Dienelactn_hydro"/>
</dbReference>
<evidence type="ECO:0000256" key="1">
    <source>
        <dbReference type="ARBA" id="ARBA00022801"/>
    </source>
</evidence>
<dbReference type="InterPro" id="IPR050300">
    <property type="entry name" value="GDXG_lipolytic_enzyme"/>
</dbReference>
<gene>
    <name evidence="4" type="ORF">GGR46_001133</name>
</gene>
<evidence type="ECO:0000313" key="5">
    <source>
        <dbReference type="Proteomes" id="UP000557392"/>
    </source>
</evidence>
<dbReference type="SUPFAM" id="SSF53474">
    <property type="entry name" value="alpha/beta-Hydrolases"/>
    <property type="match status" value="1"/>
</dbReference>
<keyword evidence="5" id="KW-1185">Reference proteome</keyword>
<evidence type="ECO:0000256" key="2">
    <source>
        <dbReference type="SAM" id="SignalP"/>
    </source>
</evidence>
<name>A0A7W6JQD8_9SPHN</name>
<sequence length="291" mass="30963">MRAVLAIMAMFSLASSGCAVAQVNDAIPLWRAAVPTAAAIHPEVTENRLPFGTITRNVSQASIIPYPADPAIANGTAVIIAPGGGFHMLSIDNEGVAVAKWLNSMGVTAFVLRYRLLQTGDDFTSVFIRRLTHFPELVTAVEPLRPMATADGEQAVRYVRANAARFGVRPNRVGMMGFSAGGAVTVWTMMAGHADSRPDFAAAIYPGLLPDPIAVPKKAPPLFVLVADDDKLARGDSGRLDAAWRSAGAKSEFVTYPNGGHGFGMATKGKPTDGWTVRMRDWMQALGVLTK</sequence>
<dbReference type="Gene3D" id="3.40.50.1820">
    <property type="entry name" value="alpha/beta hydrolase"/>
    <property type="match status" value="1"/>
</dbReference>
<dbReference type="Proteomes" id="UP000557392">
    <property type="component" value="Unassembled WGS sequence"/>
</dbReference>
<proteinExistence type="predicted"/>
<feature type="chain" id="PRO_5031449393" evidence="2">
    <location>
        <begin position="22"/>
        <end position="291"/>
    </location>
</feature>